<dbReference type="Proteomes" id="UP001596512">
    <property type="component" value="Unassembled WGS sequence"/>
</dbReference>
<evidence type="ECO:0000256" key="3">
    <source>
        <dbReference type="ARBA" id="ARBA00022801"/>
    </source>
</evidence>
<sequence>MPSKGDGPVAYSCDGLVKAAFKGLPGAIRDQYATLAPVPYADAQPGDLVFIGPARLGVQSVGIVLDARTMLAADARLAGVVVTDLPGPDSVLGVARPALGPRPARPVPAAEPGGLTWRCGSVQLPPRGPGRPRARGAATRTG</sequence>
<evidence type="ECO:0000313" key="8">
    <source>
        <dbReference type="Proteomes" id="UP001596512"/>
    </source>
</evidence>
<dbReference type="InterPro" id="IPR000064">
    <property type="entry name" value="NLP_P60_dom"/>
</dbReference>
<evidence type="ECO:0000256" key="4">
    <source>
        <dbReference type="ARBA" id="ARBA00022807"/>
    </source>
</evidence>
<accession>A0ABW2TJ79</accession>
<keyword evidence="3" id="KW-0378">Hydrolase</keyword>
<keyword evidence="2" id="KW-0645">Protease</keyword>
<dbReference type="EMBL" id="JBHTEY010000004">
    <property type="protein sequence ID" value="MFC7613775.1"/>
    <property type="molecule type" value="Genomic_DNA"/>
</dbReference>
<dbReference type="Gene3D" id="3.90.1720.10">
    <property type="entry name" value="endopeptidase domain like (from Nostoc punctiforme)"/>
    <property type="match status" value="1"/>
</dbReference>
<evidence type="ECO:0000259" key="6">
    <source>
        <dbReference type="Pfam" id="PF00877"/>
    </source>
</evidence>
<protein>
    <submittedName>
        <fullName evidence="7">NlpC/P60 family protein</fullName>
    </submittedName>
</protein>
<evidence type="ECO:0000313" key="7">
    <source>
        <dbReference type="EMBL" id="MFC7613775.1"/>
    </source>
</evidence>
<evidence type="ECO:0000256" key="1">
    <source>
        <dbReference type="ARBA" id="ARBA00007074"/>
    </source>
</evidence>
<proteinExistence type="inferred from homology"/>
<feature type="domain" description="NlpC/P60" evidence="6">
    <location>
        <begin position="8"/>
        <end position="83"/>
    </location>
</feature>
<comment type="similarity">
    <text evidence="1">Belongs to the peptidase C40 family.</text>
</comment>
<feature type="compositionally biased region" description="Low complexity" evidence="5">
    <location>
        <begin position="96"/>
        <end position="114"/>
    </location>
</feature>
<name>A0ABW2TJ79_9PSEU</name>
<feature type="region of interest" description="Disordered" evidence="5">
    <location>
        <begin position="96"/>
        <end position="142"/>
    </location>
</feature>
<dbReference type="InterPro" id="IPR038765">
    <property type="entry name" value="Papain-like_cys_pep_sf"/>
</dbReference>
<reference evidence="8" key="1">
    <citation type="journal article" date="2019" name="Int. J. Syst. Evol. Microbiol.">
        <title>The Global Catalogue of Microorganisms (GCM) 10K type strain sequencing project: providing services to taxonomists for standard genome sequencing and annotation.</title>
        <authorList>
            <consortium name="The Broad Institute Genomics Platform"/>
            <consortium name="The Broad Institute Genome Sequencing Center for Infectious Disease"/>
            <person name="Wu L."/>
            <person name="Ma J."/>
        </authorList>
    </citation>
    <scope>NUCLEOTIDE SEQUENCE [LARGE SCALE GENOMIC DNA]</scope>
    <source>
        <strain evidence="8">JCM 17695</strain>
    </source>
</reference>
<organism evidence="7 8">
    <name type="scientific">Actinokineospora soli</name>
    <dbReference type="NCBI Taxonomy" id="1048753"/>
    <lineage>
        <taxon>Bacteria</taxon>
        <taxon>Bacillati</taxon>
        <taxon>Actinomycetota</taxon>
        <taxon>Actinomycetes</taxon>
        <taxon>Pseudonocardiales</taxon>
        <taxon>Pseudonocardiaceae</taxon>
        <taxon>Actinokineospora</taxon>
    </lineage>
</organism>
<evidence type="ECO:0000256" key="2">
    <source>
        <dbReference type="ARBA" id="ARBA00022670"/>
    </source>
</evidence>
<dbReference type="Pfam" id="PF00877">
    <property type="entry name" value="NLPC_P60"/>
    <property type="match status" value="1"/>
</dbReference>
<dbReference type="SUPFAM" id="SSF54001">
    <property type="entry name" value="Cysteine proteinases"/>
    <property type="match status" value="1"/>
</dbReference>
<comment type="caution">
    <text evidence="7">The sequence shown here is derived from an EMBL/GenBank/DDBJ whole genome shotgun (WGS) entry which is preliminary data.</text>
</comment>
<keyword evidence="4" id="KW-0788">Thiol protease</keyword>
<keyword evidence="8" id="KW-1185">Reference proteome</keyword>
<gene>
    <name evidence="7" type="ORF">ACFQV2_09515</name>
</gene>
<evidence type="ECO:0000256" key="5">
    <source>
        <dbReference type="SAM" id="MobiDB-lite"/>
    </source>
</evidence>